<accession>A0ABP8J4Y4</accession>
<feature type="region of interest" description="Disordered" evidence="1">
    <location>
        <begin position="1"/>
        <end position="89"/>
    </location>
</feature>
<protein>
    <submittedName>
        <fullName evidence="2">Uncharacterized protein</fullName>
    </submittedName>
</protein>
<keyword evidence="3" id="KW-1185">Reference proteome</keyword>
<dbReference type="Proteomes" id="UP001500635">
    <property type="component" value="Unassembled WGS sequence"/>
</dbReference>
<proteinExistence type="predicted"/>
<gene>
    <name evidence="2" type="ORF">GCM10023147_06530</name>
</gene>
<sequence length="107" mass="12280">MPLYVELERRVEESPRRVQSDDGPLVPQLTHCVAAGRRSEGPVDLDTGERREGGQDEGPRPGDGDWLPLSGEQGSWDRPLDRRRRTDFSRRPCLREKSMVRRCPVTR</sequence>
<evidence type="ECO:0000313" key="3">
    <source>
        <dbReference type="Proteomes" id="UP001500635"/>
    </source>
</evidence>
<organism evidence="2 3">
    <name type="scientific">Tsukamurella soli</name>
    <dbReference type="NCBI Taxonomy" id="644556"/>
    <lineage>
        <taxon>Bacteria</taxon>
        <taxon>Bacillati</taxon>
        <taxon>Actinomycetota</taxon>
        <taxon>Actinomycetes</taxon>
        <taxon>Mycobacteriales</taxon>
        <taxon>Tsukamurellaceae</taxon>
        <taxon>Tsukamurella</taxon>
    </lineage>
</organism>
<name>A0ABP8J4Y4_9ACTN</name>
<feature type="compositionally biased region" description="Basic and acidic residues" evidence="1">
    <location>
        <begin position="78"/>
        <end position="89"/>
    </location>
</feature>
<comment type="caution">
    <text evidence="2">The sequence shown here is derived from an EMBL/GenBank/DDBJ whole genome shotgun (WGS) entry which is preliminary data.</text>
</comment>
<evidence type="ECO:0000256" key="1">
    <source>
        <dbReference type="SAM" id="MobiDB-lite"/>
    </source>
</evidence>
<feature type="compositionally biased region" description="Basic and acidic residues" evidence="1">
    <location>
        <begin position="1"/>
        <end position="20"/>
    </location>
</feature>
<dbReference type="EMBL" id="BAABFR010000006">
    <property type="protein sequence ID" value="GAA4385104.1"/>
    <property type="molecule type" value="Genomic_DNA"/>
</dbReference>
<evidence type="ECO:0000313" key="2">
    <source>
        <dbReference type="EMBL" id="GAA4385104.1"/>
    </source>
</evidence>
<feature type="compositionally biased region" description="Basic and acidic residues" evidence="1">
    <location>
        <begin position="37"/>
        <end position="63"/>
    </location>
</feature>
<reference evidence="3" key="1">
    <citation type="journal article" date="2019" name="Int. J. Syst. Evol. Microbiol.">
        <title>The Global Catalogue of Microorganisms (GCM) 10K type strain sequencing project: providing services to taxonomists for standard genome sequencing and annotation.</title>
        <authorList>
            <consortium name="The Broad Institute Genomics Platform"/>
            <consortium name="The Broad Institute Genome Sequencing Center for Infectious Disease"/>
            <person name="Wu L."/>
            <person name="Ma J."/>
        </authorList>
    </citation>
    <scope>NUCLEOTIDE SEQUENCE [LARGE SCALE GENOMIC DNA]</scope>
    <source>
        <strain evidence="3">JCM 17688</strain>
    </source>
</reference>